<evidence type="ECO:0008006" key="3">
    <source>
        <dbReference type="Google" id="ProtNLM"/>
    </source>
</evidence>
<dbReference type="Proteomes" id="UP000253594">
    <property type="component" value="Unassembled WGS sequence"/>
</dbReference>
<reference evidence="1 2" key="1">
    <citation type="submission" date="2018-07" db="EMBL/GenBank/DDBJ databases">
        <title>Mechanisms of high-level aminoglycoside resistance among Gram-negative pathogens in Brazil.</title>
        <authorList>
            <person name="Ballaben A.S."/>
            <person name="Darini A.L.C."/>
            <person name="Doi Y."/>
        </authorList>
    </citation>
    <scope>NUCLEOTIDE SEQUENCE [LARGE SCALE GENOMIC DNA]</scope>
    <source>
        <strain evidence="1 2">B2-305</strain>
    </source>
</reference>
<dbReference type="PANTHER" id="PTHR38690:SF1">
    <property type="entry name" value="PROTEASE"/>
    <property type="match status" value="1"/>
</dbReference>
<evidence type="ECO:0000313" key="2">
    <source>
        <dbReference type="Proteomes" id="UP000253594"/>
    </source>
</evidence>
<dbReference type="EMBL" id="QORE01002873">
    <property type="protein sequence ID" value="RCI69631.1"/>
    <property type="molecule type" value="Genomic_DNA"/>
</dbReference>
<sequence length="127" mass="13634">LRLARVRLAPDLLGSLLARQVRIGSLELEGLKLTLREGEDGQWSLDGLPHSDKPSDPRKLLQFLLQTQRISLLDSQLEVAPRGSAALSLSAVGATLRSSSVGGQSLDARLQLPDGQPLALHAEGRID</sequence>
<protein>
    <recommendedName>
        <fullName evidence="3">AsmA family protein</fullName>
    </recommendedName>
</protein>
<dbReference type="AlphaFoldDB" id="A0A367LX91"/>
<proteinExistence type="predicted"/>
<dbReference type="PANTHER" id="PTHR38690">
    <property type="entry name" value="PROTEASE-RELATED"/>
    <property type="match status" value="1"/>
</dbReference>
<comment type="caution">
    <text evidence="1">The sequence shown here is derived from an EMBL/GenBank/DDBJ whole genome shotgun (WGS) entry which is preliminary data.</text>
</comment>
<evidence type="ECO:0000313" key="1">
    <source>
        <dbReference type="EMBL" id="RCI69631.1"/>
    </source>
</evidence>
<accession>A0A367LX91</accession>
<feature type="non-terminal residue" evidence="1">
    <location>
        <position position="127"/>
    </location>
</feature>
<feature type="non-terminal residue" evidence="1">
    <location>
        <position position="1"/>
    </location>
</feature>
<name>A0A367LX91_PSEAI</name>
<gene>
    <name evidence="1" type="ORF">DT376_38915</name>
</gene>
<dbReference type="InterPro" id="IPR011836">
    <property type="entry name" value="YhdP"/>
</dbReference>
<organism evidence="1 2">
    <name type="scientific">Pseudomonas aeruginosa</name>
    <dbReference type="NCBI Taxonomy" id="287"/>
    <lineage>
        <taxon>Bacteria</taxon>
        <taxon>Pseudomonadati</taxon>
        <taxon>Pseudomonadota</taxon>
        <taxon>Gammaproteobacteria</taxon>
        <taxon>Pseudomonadales</taxon>
        <taxon>Pseudomonadaceae</taxon>
        <taxon>Pseudomonas</taxon>
    </lineage>
</organism>